<dbReference type="EC" id="2.6.1.52" evidence="4"/>
<dbReference type="EMBL" id="CP115613">
    <property type="protein sequence ID" value="WBW74844.1"/>
    <property type="molecule type" value="Genomic_DNA"/>
</dbReference>
<dbReference type="GO" id="GO:0005737">
    <property type="term" value="C:cytoplasm"/>
    <property type="evidence" value="ECO:0007669"/>
    <property type="project" value="TreeGrafter"/>
</dbReference>
<evidence type="ECO:0000256" key="1">
    <source>
        <dbReference type="ARBA" id="ARBA00001933"/>
    </source>
</evidence>
<dbReference type="InterPro" id="IPR015422">
    <property type="entry name" value="PyrdxlP-dep_Trfase_small"/>
</dbReference>
<evidence type="ECO:0000256" key="8">
    <source>
        <dbReference type="ARBA" id="ARBA00022898"/>
    </source>
</evidence>
<evidence type="ECO:0000259" key="13">
    <source>
        <dbReference type="Pfam" id="PF00266"/>
    </source>
</evidence>
<evidence type="ECO:0000256" key="10">
    <source>
        <dbReference type="ARBA" id="ARBA00047630"/>
    </source>
</evidence>
<keyword evidence="15" id="KW-1185">Reference proteome</keyword>
<comment type="similarity">
    <text evidence="3">Belongs to the class-V pyridoxal-phosphate-dependent aminotransferase family. SerC subfamily.</text>
</comment>
<dbReference type="FunFam" id="3.40.640.10:FF:000010">
    <property type="entry name" value="Phosphoserine aminotransferase"/>
    <property type="match status" value="1"/>
</dbReference>
<dbReference type="RefSeq" id="XP_056039087.1">
    <property type="nucleotide sequence ID" value="XM_056183356.1"/>
</dbReference>
<gene>
    <name evidence="14" type="primary">ser1</name>
    <name evidence="14" type="ORF">SOMG_04574</name>
</gene>
<dbReference type="KEGG" id="som:SOMG_04574"/>
<proteinExistence type="inferred from homology"/>
<evidence type="ECO:0000256" key="7">
    <source>
        <dbReference type="ARBA" id="ARBA00022679"/>
    </source>
</evidence>
<name>A0AAE9WFS2_9SCHI</name>
<comment type="catalytic activity">
    <reaction evidence="10">
        <text>4-(phosphooxy)-L-threonine + 2-oxoglutarate = (R)-3-hydroxy-2-oxo-4-phosphooxybutanoate + L-glutamate</text>
        <dbReference type="Rhea" id="RHEA:16573"/>
        <dbReference type="ChEBI" id="CHEBI:16810"/>
        <dbReference type="ChEBI" id="CHEBI:29985"/>
        <dbReference type="ChEBI" id="CHEBI:58452"/>
        <dbReference type="ChEBI" id="CHEBI:58538"/>
        <dbReference type="EC" id="2.6.1.52"/>
    </reaction>
</comment>
<dbReference type="GeneID" id="80878045"/>
<evidence type="ECO:0000256" key="9">
    <source>
        <dbReference type="ARBA" id="ARBA00023299"/>
    </source>
</evidence>
<dbReference type="Proteomes" id="UP001212411">
    <property type="component" value="Chromosome 3"/>
</dbReference>
<evidence type="ECO:0000256" key="3">
    <source>
        <dbReference type="ARBA" id="ARBA00006904"/>
    </source>
</evidence>
<dbReference type="GO" id="GO:0006564">
    <property type="term" value="P:L-serine biosynthetic process"/>
    <property type="evidence" value="ECO:0007669"/>
    <property type="project" value="UniProtKB-KW"/>
</dbReference>
<feature type="domain" description="Aminotransferase class V" evidence="13">
    <location>
        <begin position="8"/>
        <end position="376"/>
    </location>
</feature>
<keyword evidence="6" id="KW-0028">Amino-acid biosynthesis</keyword>
<evidence type="ECO:0000256" key="11">
    <source>
        <dbReference type="ARBA" id="ARBA00049007"/>
    </source>
</evidence>
<dbReference type="HAMAP" id="MF_00160">
    <property type="entry name" value="SerC_aminotrans_5"/>
    <property type="match status" value="1"/>
</dbReference>
<dbReference type="InterPro" id="IPR015421">
    <property type="entry name" value="PyrdxlP-dep_Trfase_major"/>
</dbReference>
<comment type="cofactor">
    <cofactor evidence="1 12">
        <name>pyridoxal 5'-phosphate</name>
        <dbReference type="ChEBI" id="CHEBI:597326"/>
    </cofactor>
</comment>
<dbReference type="SUPFAM" id="SSF53383">
    <property type="entry name" value="PLP-dependent transferases"/>
    <property type="match status" value="1"/>
</dbReference>
<dbReference type="FunFam" id="3.90.1150.10:FF:000006">
    <property type="entry name" value="Phosphoserine aminotransferase"/>
    <property type="match status" value="1"/>
</dbReference>
<evidence type="ECO:0000256" key="5">
    <source>
        <dbReference type="ARBA" id="ARBA00022576"/>
    </source>
</evidence>
<dbReference type="InterPro" id="IPR000192">
    <property type="entry name" value="Aminotrans_V_dom"/>
</dbReference>
<sequence length="389" mass="43270">MPTRQDVINFAAGPAGMATDVVEEYAKDFVNFQNLGMGVGEISHRSKEGTGIVNRTEQSLRRMYGLPDNFHILFMQGGGTEQFAAVLYNVYAHHALYNPNAKELVANYIVTGSWSKKALNEAQRLGFPCHVAADTKELTGKYGCLPKDSDLNYTRAGETSLVYWCDNETIHGVEYNEPPANIPKGAVRVCDASSNFISRRIDFTKHDILFAGAQKNAGPAGITMVFVRDSILERALVPDLHKMGIPVSTTMADYKLMADSNSLYNTLPIPTLHAINLGLQYMEGKGGLPFLEEASYKKSEMVYQVLDKYPIYENFVDTCARSRMNVTFRVISQDLENKLLVGAEKLHMMQLKGHRSIGGVRVSLYNAITVEETEQLVKYLESFGAEHSK</sequence>
<dbReference type="PANTHER" id="PTHR43247">
    <property type="entry name" value="PHOSPHOSERINE AMINOTRANSFERASE"/>
    <property type="match status" value="1"/>
</dbReference>
<keyword evidence="7" id="KW-0808">Transferase</keyword>
<dbReference type="PIRSF" id="PIRSF000525">
    <property type="entry name" value="SerC"/>
    <property type="match status" value="1"/>
</dbReference>
<dbReference type="PANTHER" id="PTHR43247:SF1">
    <property type="entry name" value="PHOSPHOSERINE AMINOTRANSFERASE"/>
    <property type="match status" value="1"/>
</dbReference>
<evidence type="ECO:0000313" key="14">
    <source>
        <dbReference type="EMBL" id="WBW74844.1"/>
    </source>
</evidence>
<dbReference type="GO" id="GO:0030170">
    <property type="term" value="F:pyridoxal phosphate binding"/>
    <property type="evidence" value="ECO:0007669"/>
    <property type="project" value="TreeGrafter"/>
</dbReference>
<evidence type="ECO:0000256" key="2">
    <source>
        <dbReference type="ARBA" id="ARBA00005099"/>
    </source>
</evidence>
<dbReference type="PROSITE" id="PS00595">
    <property type="entry name" value="AA_TRANSFER_CLASS_5"/>
    <property type="match status" value="1"/>
</dbReference>
<dbReference type="AlphaFoldDB" id="A0AAE9WFS2"/>
<evidence type="ECO:0000256" key="12">
    <source>
        <dbReference type="RuleBase" id="RU004504"/>
    </source>
</evidence>
<evidence type="ECO:0000256" key="4">
    <source>
        <dbReference type="ARBA" id="ARBA00013030"/>
    </source>
</evidence>
<keyword evidence="9" id="KW-0718">Serine biosynthesis</keyword>
<dbReference type="InterPro" id="IPR022278">
    <property type="entry name" value="Pser_aminoTfrase"/>
</dbReference>
<dbReference type="InterPro" id="IPR015424">
    <property type="entry name" value="PyrdxlP-dep_Trfase"/>
</dbReference>
<keyword evidence="5 14" id="KW-0032">Aminotransferase</keyword>
<dbReference type="Pfam" id="PF00266">
    <property type="entry name" value="Aminotran_5"/>
    <property type="match status" value="1"/>
</dbReference>
<evidence type="ECO:0000256" key="6">
    <source>
        <dbReference type="ARBA" id="ARBA00022605"/>
    </source>
</evidence>
<dbReference type="NCBIfam" id="NF003764">
    <property type="entry name" value="PRK05355.1"/>
    <property type="match status" value="1"/>
</dbReference>
<dbReference type="Gene3D" id="3.40.640.10">
    <property type="entry name" value="Type I PLP-dependent aspartate aminotransferase-like (Major domain)"/>
    <property type="match status" value="1"/>
</dbReference>
<accession>A0AAE9WFS2</accession>
<keyword evidence="8" id="KW-0663">Pyridoxal phosphate</keyword>
<evidence type="ECO:0000313" key="15">
    <source>
        <dbReference type="Proteomes" id="UP001212411"/>
    </source>
</evidence>
<dbReference type="GO" id="GO:0004648">
    <property type="term" value="F:O-phospho-L-serine:2-oxoglutarate aminotransferase activity"/>
    <property type="evidence" value="ECO:0007669"/>
    <property type="project" value="UniProtKB-EC"/>
</dbReference>
<comment type="pathway">
    <text evidence="2">Amino-acid biosynthesis; L-serine biosynthesis; L-serine from 3-phospho-D-glycerate: step 2/3.</text>
</comment>
<organism evidence="14 15">
    <name type="scientific">Schizosaccharomyces osmophilus</name>
    <dbReference type="NCBI Taxonomy" id="2545709"/>
    <lineage>
        <taxon>Eukaryota</taxon>
        <taxon>Fungi</taxon>
        <taxon>Dikarya</taxon>
        <taxon>Ascomycota</taxon>
        <taxon>Taphrinomycotina</taxon>
        <taxon>Schizosaccharomycetes</taxon>
        <taxon>Schizosaccharomycetales</taxon>
        <taxon>Schizosaccharomycetaceae</taxon>
        <taxon>Schizosaccharomyces</taxon>
    </lineage>
</organism>
<comment type="catalytic activity">
    <reaction evidence="11">
        <text>O-phospho-L-serine + 2-oxoglutarate = 3-phosphooxypyruvate + L-glutamate</text>
        <dbReference type="Rhea" id="RHEA:14329"/>
        <dbReference type="ChEBI" id="CHEBI:16810"/>
        <dbReference type="ChEBI" id="CHEBI:18110"/>
        <dbReference type="ChEBI" id="CHEBI:29985"/>
        <dbReference type="ChEBI" id="CHEBI:57524"/>
        <dbReference type="EC" id="2.6.1.52"/>
    </reaction>
</comment>
<protein>
    <recommendedName>
        <fullName evidence="4">phosphoserine transaminase</fullName>
        <ecNumber evidence="4">2.6.1.52</ecNumber>
    </recommendedName>
</protein>
<reference evidence="14 15" key="1">
    <citation type="journal article" date="2023" name="G3 (Bethesda)">
        <title>A high-quality reference genome for the fission yeast Schizosaccharomyces osmophilus.</title>
        <authorList>
            <person name="Jia G.S."/>
            <person name="Zhang W.C."/>
            <person name="Liang Y."/>
            <person name="Liu X.H."/>
            <person name="Rhind N."/>
            <person name="Pidoux A."/>
            <person name="Brysch-Herzberg M."/>
            <person name="Du L.L."/>
        </authorList>
    </citation>
    <scope>NUCLEOTIDE SEQUENCE [LARGE SCALE GENOMIC DNA]</scope>
    <source>
        <strain evidence="14 15">CBS 15793</strain>
    </source>
</reference>
<dbReference type="Gene3D" id="3.90.1150.10">
    <property type="entry name" value="Aspartate Aminotransferase, domain 1"/>
    <property type="match status" value="1"/>
</dbReference>
<dbReference type="InterPro" id="IPR020578">
    <property type="entry name" value="Aminotrans_V_PyrdxlP_BS"/>
</dbReference>